<evidence type="ECO:0000256" key="5">
    <source>
        <dbReference type="ARBA" id="ARBA00047942"/>
    </source>
</evidence>
<dbReference type="PANTHER" id="PTHR33841:SF1">
    <property type="entry name" value="DNA METHYLTRANSFERASE A"/>
    <property type="match status" value="1"/>
</dbReference>
<dbReference type="CDD" id="cd02440">
    <property type="entry name" value="AdoMet_MTases"/>
    <property type="match status" value="1"/>
</dbReference>
<evidence type="ECO:0000313" key="7">
    <source>
        <dbReference type="EMBL" id="MDQ0190620.1"/>
    </source>
</evidence>
<evidence type="ECO:0000256" key="4">
    <source>
        <dbReference type="ARBA" id="ARBA00022691"/>
    </source>
</evidence>
<protein>
    <recommendedName>
        <fullName evidence="1">site-specific DNA-methyltransferase (adenine-specific)</fullName>
        <ecNumber evidence="1">2.1.1.72</ecNumber>
    </recommendedName>
</protein>
<sequence length="582" mass="66108">MASTLVEKRVTKQKATGSHFTPPELAEVVARRLISELDNGQFQNGNITVLDPSCGDGELLLAFERESTDKRFSLLGVEEDDESIQSAKHRLADFERQTNLVRGDFLDMVRLETGLSLFEETSDVLAEKADVIIANPPYVRTQILGAEKAQQLAKKFGLSGRVDLYHAFLVAMTLQLKPGGLLGVITSNRYLTTRGGAAIREFLSTHYDIIEILDLGDTKLFGAAVLPAIFVGRKKQHVGSNSEESRARFLRIYEDNVSEKGSEYPTVDSVYDLLDGDKTGTFFSEKESKHYTVSIGYLTTPENHKEPWVMATTQENSWLEKVDSGCAYRIEDVADVRVGIKTTADSVFIRSDWDDLPDELQPEAEVLRPLFSAEYAERWKPTESKPSRRVLYTHQIKNGKRRPIDLAEYVKAANYLESHRERLEGRTYVRKAGRMWYEVWVPQNPALWELPKVVFPDISPEPKFFFDAEGCVVDGNCYWIVPKQGIDNDMLFLVMAIANTRFMTKYHDIAFQNKLYAGRRRYLTQYISKYPVPDPTSEHAMQLVALAKRLVFEEVSVQERQAIEEQIEHFTALSFGLDPSDV</sequence>
<dbReference type="RefSeq" id="WP_274456590.1">
    <property type="nucleotide sequence ID" value="NZ_CP067097.1"/>
</dbReference>
<evidence type="ECO:0000256" key="2">
    <source>
        <dbReference type="ARBA" id="ARBA00022603"/>
    </source>
</evidence>
<dbReference type="Proteomes" id="UP001232973">
    <property type="component" value="Unassembled WGS sequence"/>
</dbReference>
<dbReference type="Gene3D" id="3.40.50.150">
    <property type="entry name" value="Vaccinia Virus protein VP39"/>
    <property type="match status" value="1"/>
</dbReference>
<feature type="domain" description="Type II methyltransferase M.TaqI-like" evidence="6">
    <location>
        <begin position="76"/>
        <end position="221"/>
    </location>
</feature>
<comment type="caution">
    <text evidence="7">The sequence shown here is derived from an EMBL/GenBank/DDBJ whole genome shotgun (WGS) entry which is preliminary data.</text>
</comment>
<accession>A0ABT9XK13</accession>
<keyword evidence="2" id="KW-0489">Methyltransferase</keyword>
<evidence type="ECO:0000259" key="6">
    <source>
        <dbReference type="Pfam" id="PF07669"/>
    </source>
</evidence>
<keyword evidence="8" id="KW-1185">Reference proteome</keyword>
<dbReference type="Pfam" id="PF07669">
    <property type="entry name" value="Eco57I"/>
    <property type="match status" value="1"/>
</dbReference>
<dbReference type="EC" id="2.1.1.72" evidence="1"/>
<dbReference type="EMBL" id="JAUSTP010000021">
    <property type="protein sequence ID" value="MDQ0190620.1"/>
    <property type="molecule type" value="Genomic_DNA"/>
</dbReference>
<dbReference type="InterPro" id="IPR029063">
    <property type="entry name" value="SAM-dependent_MTases_sf"/>
</dbReference>
<dbReference type="InterPro" id="IPR011639">
    <property type="entry name" value="MethylTrfase_TaqI-like_dom"/>
</dbReference>
<dbReference type="InterPro" id="IPR002052">
    <property type="entry name" value="DNA_methylase_N6_adenine_CS"/>
</dbReference>
<dbReference type="InterPro" id="IPR050953">
    <property type="entry name" value="N4_N6_ade-DNA_methylase"/>
</dbReference>
<dbReference type="PROSITE" id="PS00092">
    <property type="entry name" value="N6_MTASE"/>
    <property type="match status" value="1"/>
</dbReference>
<reference evidence="7 8" key="1">
    <citation type="submission" date="2023-07" db="EMBL/GenBank/DDBJ databases">
        <title>Genomic Encyclopedia of Type Strains, Phase IV (KMG-IV): sequencing the most valuable type-strain genomes for metagenomic binning, comparative biology and taxonomic classification.</title>
        <authorList>
            <person name="Goeker M."/>
        </authorList>
    </citation>
    <scope>NUCLEOTIDE SEQUENCE [LARGE SCALE GENOMIC DNA]</scope>
    <source>
        <strain evidence="7 8">DSM 4006</strain>
    </source>
</reference>
<evidence type="ECO:0000313" key="8">
    <source>
        <dbReference type="Proteomes" id="UP001232973"/>
    </source>
</evidence>
<gene>
    <name evidence="7" type="ORF">J2S03_002487</name>
</gene>
<evidence type="ECO:0000256" key="1">
    <source>
        <dbReference type="ARBA" id="ARBA00011900"/>
    </source>
</evidence>
<dbReference type="PANTHER" id="PTHR33841">
    <property type="entry name" value="DNA METHYLTRANSFERASE YEEA-RELATED"/>
    <property type="match status" value="1"/>
</dbReference>
<dbReference type="PRINTS" id="PR00507">
    <property type="entry name" value="N12N6MTFRASE"/>
</dbReference>
<organism evidence="7 8">
    <name type="scientific">Alicyclobacillus cycloheptanicus</name>
    <dbReference type="NCBI Taxonomy" id="1457"/>
    <lineage>
        <taxon>Bacteria</taxon>
        <taxon>Bacillati</taxon>
        <taxon>Bacillota</taxon>
        <taxon>Bacilli</taxon>
        <taxon>Bacillales</taxon>
        <taxon>Alicyclobacillaceae</taxon>
        <taxon>Alicyclobacillus</taxon>
    </lineage>
</organism>
<proteinExistence type="predicted"/>
<keyword evidence="4" id="KW-0949">S-adenosyl-L-methionine</keyword>
<evidence type="ECO:0000256" key="3">
    <source>
        <dbReference type="ARBA" id="ARBA00022679"/>
    </source>
</evidence>
<name>A0ABT9XK13_9BACL</name>
<keyword evidence="3" id="KW-0808">Transferase</keyword>
<comment type="catalytic activity">
    <reaction evidence="5">
        <text>a 2'-deoxyadenosine in DNA + S-adenosyl-L-methionine = an N(6)-methyl-2'-deoxyadenosine in DNA + S-adenosyl-L-homocysteine + H(+)</text>
        <dbReference type="Rhea" id="RHEA:15197"/>
        <dbReference type="Rhea" id="RHEA-COMP:12418"/>
        <dbReference type="Rhea" id="RHEA-COMP:12419"/>
        <dbReference type="ChEBI" id="CHEBI:15378"/>
        <dbReference type="ChEBI" id="CHEBI:57856"/>
        <dbReference type="ChEBI" id="CHEBI:59789"/>
        <dbReference type="ChEBI" id="CHEBI:90615"/>
        <dbReference type="ChEBI" id="CHEBI:90616"/>
        <dbReference type="EC" id="2.1.1.72"/>
    </reaction>
</comment>
<dbReference type="SUPFAM" id="SSF53335">
    <property type="entry name" value="S-adenosyl-L-methionine-dependent methyltransferases"/>
    <property type="match status" value="1"/>
</dbReference>